<dbReference type="EMBL" id="BIFS01000001">
    <property type="protein sequence ID" value="GCE20775.1"/>
    <property type="molecule type" value="Genomic_DNA"/>
</dbReference>
<protein>
    <submittedName>
        <fullName evidence="6">Cytochrome c oxidase subunit 1</fullName>
    </submittedName>
</protein>
<comment type="function">
    <text evidence="3">Cytochrome c oxidase is the component of the respiratory chain that catalyzes the reduction of oxygen to water. Subunits 1-3 form the functional core of the enzyme complex. CO I is the catalytic subunit of the enzyme. Electrons originating in cytochrome c are transferred via the copper A center of subunit 2 and heme A of subunit 1 to the bimetallic center formed by heme A3 and copper B.</text>
</comment>
<feature type="transmembrane region" description="Helical" evidence="4">
    <location>
        <begin position="330"/>
        <end position="348"/>
    </location>
</feature>
<dbReference type="OrthoDB" id="9759913at2"/>
<dbReference type="Pfam" id="PF00115">
    <property type="entry name" value="COX1"/>
    <property type="match status" value="1"/>
</dbReference>
<dbReference type="AlphaFoldDB" id="A0A402AP13"/>
<dbReference type="PANTHER" id="PTHR10422:SF18">
    <property type="entry name" value="CYTOCHROME C OXIDASE SUBUNIT 1"/>
    <property type="match status" value="1"/>
</dbReference>
<gene>
    <name evidence="6" type="primary">ctaD</name>
    <name evidence="6" type="ORF">KDK_45750</name>
</gene>
<dbReference type="PRINTS" id="PR01165">
    <property type="entry name" value="CYCOXIDASEI"/>
</dbReference>
<evidence type="ECO:0000313" key="6">
    <source>
        <dbReference type="EMBL" id="GCE20775.1"/>
    </source>
</evidence>
<reference evidence="7" key="1">
    <citation type="submission" date="2018-12" db="EMBL/GenBank/DDBJ databases">
        <title>Tengunoibacter tsumagoiensis gen. nov., sp. nov., Dictyobacter kobayashii sp. nov., D. alpinus sp. nov., and D. joshuensis sp. nov. and description of Dictyobacteraceae fam. nov. within the order Ktedonobacterales isolated from Tengu-no-mugimeshi.</title>
        <authorList>
            <person name="Wang C.M."/>
            <person name="Zheng Y."/>
            <person name="Sakai Y."/>
            <person name="Toyoda A."/>
            <person name="Minakuchi Y."/>
            <person name="Abe K."/>
            <person name="Yokota A."/>
            <person name="Yabe S."/>
        </authorList>
    </citation>
    <scope>NUCLEOTIDE SEQUENCE [LARGE SCALE GENOMIC DNA]</scope>
    <source>
        <strain evidence="7">Uno11</strain>
    </source>
</reference>
<keyword evidence="4" id="KW-1133">Transmembrane helix</keyword>
<dbReference type="GO" id="GO:0016020">
    <property type="term" value="C:membrane"/>
    <property type="evidence" value="ECO:0007669"/>
    <property type="project" value="InterPro"/>
</dbReference>
<evidence type="ECO:0000256" key="2">
    <source>
        <dbReference type="ARBA" id="ARBA00022982"/>
    </source>
</evidence>
<evidence type="ECO:0000256" key="4">
    <source>
        <dbReference type="SAM" id="Phobius"/>
    </source>
</evidence>
<evidence type="ECO:0000313" key="7">
    <source>
        <dbReference type="Proteomes" id="UP000287188"/>
    </source>
</evidence>
<sequence length="651" mass="71361">MSQVKRASLLQSLFPSVVSGVLLGVIGAVIAWVLLGIWAPDNHDAQLVAAYTAWVLFFFIGIGAFNGVGRWGFSRRDATPAEELQLAGKDQGLWRYFRYTTDHKVVGMQYLATVLIFFFLGSMGAFLIRLEQSRPGAIFLTPSTYNTIVGLHGILMIVATIIMVSGPFGNFVLPIMIGARDMAFPRLNALSYWLLFSAIPVFFSTLAFGGFPTGWTGYAPLAVQELTPGMDAYCFTIILFAISTTIAALNIVTTVLVFRARGMTWGRLPIFVWGVLLSVLLGLTAFPSFMMSQIMVLMDRVFQTSFFIAASGGSNWLYEHMFWFMGHPEVYVVALPAMAVAAEVTSVFTRKPVFGYRMMIGGLVSICILSVLVWGHHLYTSGSASALDAPYMLDTELISIPTGLFFLGIIGTFWRGKVWMTVPLLFVVGMLVNFVIGGVTGIYLADLPTDEILHGGMFVTAHFHFTLVGSMVFGFFAGFYYWFPKMLGRRLNPTLGRLHFWLFEIGFLGTFLALFYAGLQGEPRWSANVAPSYAVANLIASLFAILIAASVFTLVYNVVLSVIRGEPAQANEWGARTLEWTVPTPVPLENFEHLPEVKGLPYDYSSPIPVNGAAELAATLVPSTPRDYVLPVATSTDGDAPGTSLETPLEN</sequence>
<evidence type="ECO:0000259" key="5">
    <source>
        <dbReference type="PROSITE" id="PS50855"/>
    </source>
</evidence>
<comment type="caution">
    <text evidence="6">The sequence shown here is derived from an EMBL/GenBank/DDBJ whole genome shotgun (WGS) entry which is preliminary data.</text>
</comment>
<feature type="transmembrane region" description="Helical" evidence="4">
    <location>
        <begin position="270"/>
        <end position="290"/>
    </location>
</feature>
<dbReference type="RefSeq" id="WP_126552394.1">
    <property type="nucleotide sequence ID" value="NZ_BIFS01000001.1"/>
</dbReference>
<dbReference type="InterPro" id="IPR000883">
    <property type="entry name" value="Cyt_C_Oxase_1"/>
</dbReference>
<dbReference type="PROSITE" id="PS50855">
    <property type="entry name" value="COX1"/>
    <property type="match status" value="1"/>
</dbReference>
<dbReference type="Gene3D" id="1.20.210.10">
    <property type="entry name" value="Cytochrome c oxidase-like, subunit I domain"/>
    <property type="match status" value="1"/>
</dbReference>
<dbReference type="GO" id="GO:0022904">
    <property type="term" value="P:respiratory electron transport chain"/>
    <property type="evidence" value="ECO:0007669"/>
    <property type="project" value="TreeGrafter"/>
</dbReference>
<feature type="transmembrane region" description="Helical" evidence="4">
    <location>
        <begin position="495"/>
        <end position="518"/>
    </location>
</feature>
<feature type="transmembrane region" description="Helical" evidence="4">
    <location>
        <begin position="12"/>
        <end position="35"/>
    </location>
</feature>
<evidence type="ECO:0000256" key="1">
    <source>
        <dbReference type="ARBA" id="ARBA00022660"/>
    </source>
</evidence>
<keyword evidence="4" id="KW-0472">Membrane</keyword>
<feature type="transmembrane region" description="Helical" evidence="4">
    <location>
        <begin position="47"/>
        <end position="68"/>
    </location>
</feature>
<name>A0A402AP13_9CHLR</name>
<keyword evidence="1" id="KW-0679">Respiratory chain</keyword>
<dbReference type="InterPro" id="IPR036927">
    <property type="entry name" value="Cyt_c_oxase-like_su1_sf"/>
</dbReference>
<feature type="transmembrane region" description="Helical" evidence="4">
    <location>
        <begin position="421"/>
        <end position="443"/>
    </location>
</feature>
<feature type="transmembrane region" description="Helical" evidence="4">
    <location>
        <begin position="148"/>
        <end position="173"/>
    </location>
</feature>
<dbReference type="GO" id="GO:0020037">
    <property type="term" value="F:heme binding"/>
    <property type="evidence" value="ECO:0007669"/>
    <property type="project" value="InterPro"/>
</dbReference>
<feature type="transmembrane region" description="Helical" evidence="4">
    <location>
        <begin position="463"/>
        <end position="483"/>
    </location>
</feature>
<feature type="transmembrane region" description="Helical" evidence="4">
    <location>
        <begin position="360"/>
        <end position="377"/>
    </location>
</feature>
<keyword evidence="7" id="KW-1185">Reference proteome</keyword>
<dbReference type="GO" id="GO:0015990">
    <property type="term" value="P:electron transport coupled proton transport"/>
    <property type="evidence" value="ECO:0007669"/>
    <property type="project" value="TreeGrafter"/>
</dbReference>
<dbReference type="GO" id="GO:0004129">
    <property type="term" value="F:cytochrome-c oxidase activity"/>
    <property type="evidence" value="ECO:0007669"/>
    <property type="project" value="InterPro"/>
</dbReference>
<dbReference type="Proteomes" id="UP000287188">
    <property type="component" value="Unassembled WGS sequence"/>
</dbReference>
<dbReference type="PANTHER" id="PTHR10422">
    <property type="entry name" value="CYTOCHROME C OXIDASE SUBUNIT 1"/>
    <property type="match status" value="1"/>
</dbReference>
<feature type="transmembrane region" description="Helical" evidence="4">
    <location>
        <begin position="538"/>
        <end position="559"/>
    </location>
</feature>
<feature type="domain" description="Cytochrome oxidase subunit I profile" evidence="5">
    <location>
        <begin position="88"/>
        <end position="598"/>
    </location>
</feature>
<feature type="transmembrane region" description="Helical" evidence="4">
    <location>
        <begin position="235"/>
        <end position="258"/>
    </location>
</feature>
<dbReference type="GO" id="GO:0009060">
    <property type="term" value="P:aerobic respiration"/>
    <property type="evidence" value="ECO:0007669"/>
    <property type="project" value="InterPro"/>
</dbReference>
<keyword evidence="1" id="KW-0813">Transport</keyword>
<dbReference type="SUPFAM" id="SSF81442">
    <property type="entry name" value="Cytochrome c oxidase subunit I-like"/>
    <property type="match status" value="1"/>
</dbReference>
<feature type="transmembrane region" description="Helical" evidence="4">
    <location>
        <begin position="397"/>
        <end position="414"/>
    </location>
</feature>
<feature type="transmembrane region" description="Helical" evidence="4">
    <location>
        <begin position="105"/>
        <end position="128"/>
    </location>
</feature>
<dbReference type="InterPro" id="IPR023616">
    <property type="entry name" value="Cyt_c_oxase-like_su1_dom"/>
</dbReference>
<feature type="transmembrane region" description="Helical" evidence="4">
    <location>
        <begin position="193"/>
        <end position="215"/>
    </location>
</feature>
<evidence type="ECO:0000256" key="3">
    <source>
        <dbReference type="ARBA" id="ARBA00025218"/>
    </source>
</evidence>
<organism evidence="6 7">
    <name type="scientific">Dictyobacter kobayashii</name>
    <dbReference type="NCBI Taxonomy" id="2014872"/>
    <lineage>
        <taxon>Bacteria</taxon>
        <taxon>Bacillati</taxon>
        <taxon>Chloroflexota</taxon>
        <taxon>Ktedonobacteria</taxon>
        <taxon>Ktedonobacterales</taxon>
        <taxon>Dictyobacteraceae</taxon>
        <taxon>Dictyobacter</taxon>
    </lineage>
</organism>
<proteinExistence type="predicted"/>
<keyword evidence="2" id="KW-0249">Electron transport</keyword>
<accession>A0A402AP13</accession>
<keyword evidence="4" id="KW-0812">Transmembrane</keyword>